<evidence type="ECO:0000313" key="2">
    <source>
        <dbReference type="Proteomes" id="UP001549036"/>
    </source>
</evidence>
<protein>
    <recommendedName>
        <fullName evidence="3">Secreted protein</fullName>
    </recommendedName>
</protein>
<reference evidence="1 2" key="1">
    <citation type="submission" date="2024-06" db="EMBL/GenBank/DDBJ databases">
        <title>Genomic Encyclopedia of Type Strains, Phase IV (KMG-IV): sequencing the most valuable type-strain genomes for metagenomic binning, comparative biology and taxonomic classification.</title>
        <authorList>
            <person name="Goeker M."/>
        </authorList>
    </citation>
    <scope>NUCLEOTIDE SEQUENCE [LARGE SCALE GENOMIC DNA]</scope>
    <source>
        <strain evidence="1 2">DSM 29846</strain>
    </source>
</reference>
<evidence type="ECO:0008006" key="3">
    <source>
        <dbReference type="Google" id="ProtNLM"/>
    </source>
</evidence>
<keyword evidence="2" id="KW-1185">Reference proteome</keyword>
<gene>
    <name evidence="1" type="ORF">ABID26_007244</name>
</gene>
<sequence length="75" mass="8243">MRATNFAMIALLMDLLRLPVRKSSTVRGEPPAHEQVLSGQPERNILTLGQIIGQVCLTFSRGNNLPWQRDAAAAT</sequence>
<comment type="caution">
    <text evidence="1">The sequence shown here is derived from an EMBL/GenBank/DDBJ whole genome shotgun (WGS) entry which is preliminary data.</text>
</comment>
<organism evidence="1 2">
    <name type="scientific">Mesorhizobium shonense</name>
    <dbReference type="NCBI Taxonomy" id="1209948"/>
    <lineage>
        <taxon>Bacteria</taxon>
        <taxon>Pseudomonadati</taxon>
        <taxon>Pseudomonadota</taxon>
        <taxon>Alphaproteobacteria</taxon>
        <taxon>Hyphomicrobiales</taxon>
        <taxon>Phyllobacteriaceae</taxon>
        <taxon>Mesorhizobium</taxon>
    </lineage>
</organism>
<accession>A0ABV2I4M6</accession>
<dbReference type="Proteomes" id="UP001549036">
    <property type="component" value="Unassembled WGS sequence"/>
</dbReference>
<dbReference type="EMBL" id="JBEPLM010000031">
    <property type="protein sequence ID" value="MET3597818.1"/>
    <property type="molecule type" value="Genomic_DNA"/>
</dbReference>
<evidence type="ECO:0000313" key="1">
    <source>
        <dbReference type="EMBL" id="MET3597818.1"/>
    </source>
</evidence>
<name>A0ABV2I4M6_9HYPH</name>
<proteinExistence type="predicted"/>